<evidence type="ECO:0000256" key="5">
    <source>
        <dbReference type="ARBA" id="ARBA00023078"/>
    </source>
</evidence>
<keyword evidence="3 7" id="KW-0603">Photosystem I</keyword>
<dbReference type="InterPro" id="IPR010010">
    <property type="entry name" value="PSI_PsaM"/>
</dbReference>
<accession>A0A385GPG6</accession>
<keyword evidence="2 7" id="KW-0812">Transmembrane</keyword>
<dbReference type="NCBIfam" id="TIGR03053">
    <property type="entry name" value="PS_I_psaM"/>
    <property type="match status" value="1"/>
</dbReference>
<dbReference type="EMBL" id="MH269301">
    <property type="protein sequence ID" value="AXX76523.1"/>
    <property type="molecule type" value="Genomic_DNA"/>
</dbReference>
<organism evidence="8">
    <name type="scientific">Dipteris conjugata</name>
    <dbReference type="NCBI Taxonomy" id="32108"/>
    <lineage>
        <taxon>Eukaryota</taxon>
        <taxon>Viridiplantae</taxon>
        <taxon>Streptophyta</taxon>
        <taxon>Embryophyta</taxon>
        <taxon>Tracheophyta</taxon>
        <taxon>Polypodiopsida</taxon>
        <taxon>Polypodiidae</taxon>
        <taxon>Gleicheniales</taxon>
        <taxon>Dipteridaceae</taxon>
        <taxon>Dipteris</taxon>
    </lineage>
</organism>
<evidence type="ECO:0000256" key="4">
    <source>
        <dbReference type="ARBA" id="ARBA00022989"/>
    </source>
</evidence>
<dbReference type="Pfam" id="PF07465">
    <property type="entry name" value="PsaM"/>
    <property type="match status" value="1"/>
</dbReference>
<comment type="similarity">
    <text evidence="7">Belongs to the PsaM family.</text>
</comment>
<evidence type="ECO:0000256" key="6">
    <source>
        <dbReference type="ARBA" id="ARBA00023136"/>
    </source>
</evidence>
<dbReference type="GO" id="GO:0009535">
    <property type="term" value="C:chloroplast thylakoid membrane"/>
    <property type="evidence" value="ECO:0007669"/>
    <property type="project" value="UniProtKB-SubCell"/>
</dbReference>
<evidence type="ECO:0000313" key="8">
    <source>
        <dbReference type="EMBL" id="AXX76523.1"/>
    </source>
</evidence>
<keyword evidence="6 7" id="KW-0472">Membrane</keyword>
<dbReference type="GO" id="GO:0009522">
    <property type="term" value="C:photosystem I"/>
    <property type="evidence" value="ECO:0007669"/>
    <property type="project" value="UniProtKB-KW"/>
</dbReference>
<dbReference type="InterPro" id="IPR037279">
    <property type="entry name" value="PSI_PsaM_sf"/>
</dbReference>
<feature type="transmembrane region" description="Helical" evidence="7">
    <location>
        <begin position="12"/>
        <end position="31"/>
    </location>
</feature>
<dbReference type="GO" id="GO:0015979">
    <property type="term" value="P:photosynthesis"/>
    <property type="evidence" value="ECO:0007669"/>
    <property type="project" value="UniProtKB-UniRule"/>
</dbReference>
<dbReference type="SUPFAM" id="SSF81548">
    <property type="entry name" value="Subunit XII of photosystem I reaction centre, PsaM"/>
    <property type="match status" value="1"/>
</dbReference>
<comment type="subcellular location">
    <subcellularLocation>
        <location evidence="7">Plastid</location>
        <location evidence="7">Chloroplast thylakoid membrane</location>
        <topology evidence="7">Single-pass membrane protein</topology>
    </subcellularLocation>
</comment>
<keyword evidence="8" id="KW-0934">Plastid</keyword>
<proteinExistence type="inferred from homology"/>
<evidence type="ECO:0000256" key="3">
    <source>
        <dbReference type="ARBA" id="ARBA00022836"/>
    </source>
</evidence>
<protein>
    <recommendedName>
        <fullName evidence="7">Photosystem I reaction center subunit XII</fullName>
    </recommendedName>
    <alternativeName>
        <fullName evidence="7">PSI-M</fullName>
    </alternativeName>
</protein>
<evidence type="ECO:0000256" key="7">
    <source>
        <dbReference type="HAMAP-Rule" id="MF_00828"/>
    </source>
</evidence>
<sequence>MTSIPDGQMILALISASLTSILAVRLGLALYR</sequence>
<name>A0A385GPG6_9MONI</name>
<keyword evidence="5 7" id="KW-0793">Thylakoid</keyword>
<evidence type="ECO:0000256" key="2">
    <source>
        <dbReference type="ARBA" id="ARBA00022692"/>
    </source>
</evidence>
<evidence type="ECO:0000256" key="1">
    <source>
        <dbReference type="ARBA" id="ARBA00022531"/>
    </source>
</evidence>
<keyword evidence="1 7" id="KW-0602">Photosynthesis</keyword>
<keyword evidence="8" id="KW-0150">Chloroplast</keyword>
<geneLocation type="chloroplast" evidence="8"/>
<dbReference type="HAMAP" id="MF_00828">
    <property type="entry name" value="PSI_PsaM"/>
    <property type="match status" value="1"/>
</dbReference>
<keyword evidence="4 7" id="KW-1133">Transmembrane helix</keyword>
<dbReference type="AlphaFoldDB" id="A0A385GPG6"/>
<reference evidence="8" key="1">
    <citation type="journal article" date="2018" name="Am. J. Bot.">
        <title>Order-level fern plastome phylogenomics: new insights from Hymenophyllales.</title>
        <authorList>
            <person name="Kuo L.Y."/>
            <person name="Qi X."/>
            <person name="Ma H."/>
            <person name="Li F.W."/>
        </authorList>
    </citation>
    <scope>NUCLEOTIDE SEQUENCE</scope>
</reference>
<gene>
    <name evidence="7 8" type="primary">psaM</name>
</gene>